<dbReference type="RefSeq" id="WP_345310845.1">
    <property type="nucleotide sequence ID" value="NZ_BAABLN010000010.1"/>
</dbReference>
<proteinExistence type="predicted"/>
<keyword evidence="2" id="KW-1185">Reference proteome</keyword>
<accession>A0ABP8WT93</accession>
<dbReference type="EMBL" id="BAABLN010000010">
    <property type="protein sequence ID" value="GAA4695168.1"/>
    <property type="molecule type" value="Genomic_DNA"/>
</dbReference>
<protein>
    <recommendedName>
        <fullName evidence="3">Flavin reductase like domain-containing protein</fullName>
    </recommendedName>
</protein>
<comment type="caution">
    <text evidence="1">The sequence shown here is derived from an EMBL/GenBank/DDBJ whole genome shotgun (WGS) entry which is preliminary data.</text>
</comment>
<evidence type="ECO:0000313" key="1">
    <source>
        <dbReference type="EMBL" id="GAA4695168.1"/>
    </source>
</evidence>
<reference evidence="2" key="1">
    <citation type="journal article" date="2019" name="Int. J. Syst. Evol. Microbiol.">
        <title>The Global Catalogue of Microorganisms (GCM) 10K type strain sequencing project: providing services to taxonomists for standard genome sequencing and annotation.</title>
        <authorList>
            <consortium name="The Broad Institute Genomics Platform"/>
            <consortium name="The Broad Institute Genome Sequencing Center for Infectious Disease"/>
            <person name="Wu L."/>
            <person name="Ma J."/>
        </authorList>
    </citation>
    <scope>NUCLEOTIDE SEQUENCE [LARGE SCALE GENOMIC DNA]</scope>
    <source>
        <strain evidence="2">JCM 18958</strain>
    </source>
</reference>
<evidence type="ECO:0008006" key="3">
    <source>
        <dbReference type="Google" id="ProtNLM"/>
    </source>
</evidence>
<name>A0ABP8WT93_9MICC</name>
<sequence>MIPNTQTSLVARFRLEHDDDGPNETELHRVVAWDDDGQPVILSETCERLLTCELHAHRASHDGCTVVFVGVIDLQRPRFEGHPRRDDEGQVFSDGAARFI</sequence>
<dbReference type="Proteomes" id="UP001501446">
    <property type="component" value="Unassembled WGS sequence"/>
</dbReference>
<gene>
    <name evidence="1" type="ORF">GCM10025781_11070</name>
</gene>
<organism evidence="1 2">
    <name type="scientific">Kocuria gwangalliensis</name>
    <dbReference type="NCBI Taxonomy" id="501592"/>
    <lineage>
        <taxon>Bacteria</taxon>
        <taxon>Bacillati</taxon>
        <taxon>Actinomycetota</taxon>
        <taxon>Actinomycetes</taxon>
        <taxon>Micrococcales</taxon>
        <taxon>Micrococcaceae</taxon>
        <taxon>Kocuria</taxon>
    </lineage>
</organism>
<evidence type="ECO:0000313" key="2">
    <source>
        <dbReference type="Proteomes" id="UP001501446"/>
    </source>
</evidence>